<dbReference type="SUPFAM" id="SSF52374">
    <property type="entry name" value="Nucleotidylyl transferase"/>
    <property type="match status" value="1"/>
</dbReference>
<keyword evidence="1" id="KW-0547">Nucleotide-binding</keyword>
<evidence type="ECO:0000313" key="5">
    <source>
        <dbReference type="Proteomes" id="UP000177141"/>
    </source>
</evidence>
<dbReference type="GO" id="GO:0015937">
    <property type="term" value="P:coenzyme A biosynthetic process"/>
    <property type="evidence" value="ECO:0007669"/>
    <property type="project" value="InterPro"/>
</dbReference>
<dbReference type="GO" id="GO:0016301">
    <property type="term" value="F:kinase activity"/>
    <property type="evidence" value="ECO:0007669"/>
    <property type="project" value="InterPro"/>
</dbReference>
<evidence type="ECO:0000256" key="1">
    <source>
        <dbReference type="ARBA" id="ARBA00022741"/>
    </source>
</evidence>
<dbReference type="Gene3D" id="3.40.50.620">
    <property type="entry name" value="HUPs"/>
    <property type="match status" value="1"/>
</dbReference>
<dbReference type="AlphaFoldDB" id="A0A1F7IZ00"/>
<dbReference type="PANTHER" id="PTHR40732:SF1">
    <property type="entry name" value="GTP-DEPENDENT DEPHOSPHO-COA KINASE"/>
    <property type="match status" value="1"/>
</dbReference>
<sequence length="336" mass="37463">MTKRYLHAGLGGTFDHLHRGHEAIIDKAFEISDKVSIGVSNDTMLLNKEFDRSLETYQERLDGLKKYLHKKNYLSRSQIFELKDIYGTSVSDAKMDCLVVSKDTLSNAKLINNKRHDLGLKPIDIIEVVLIEGADGKIISSTRIRKGSIDRQGDKYLDLFSSDVIKLPTELRQKLRNPLATPILGKTLQETADLVKKSLSEKKPLLTIAVGDIVSETLTDIGVMPDISIIDFKSRRKELSHAKKITKYTKYQNDPGTINFEVVSKINNAINDALSSQKKSTIVIAGEEDLLALPAILLAPLKSVVVYGQMDMGVILVEVTEKIKEKVGKIVKQFVS</sequence>
<keyword evidence="2" id="KW-0342">GTP-binding</keyword>
<gene>
    <name evidence="4" type="ORF">A3A93_05250</name>
</gene>
<dbReference type="STRING" id="1802061.A3A93_05250"/>
<dbReference type="PANTHER" id="PTHR40732">
    <property type="entry name" value="UPF0218 PROTEIN TK1697"/>
    <property type="match status" value="1"/>
</dbReference>
<dbReference type="NCBIfam" id="NF001985">
    <property type="entry name" value="PRK00777.1"/>
    <property type="match status" value="1"/>
</dbReference>
<dbReference type="InterPro" id="IPR014729">
    <property type="entry name" value="Rossmann-like_a/b/a_fold"/>
</dbReference>
<dbReference type="Pfam" id="PF01467">
    <property type="entry name" value="CTP_transf_like"/>
    <property type="match status" value="1"/>
</dbReference>
<dbReference type="EMBL" id="MGAL01000012">
    <property type="protein sequence ID" value="OGK48603.1"/>
    <property type="molecule type" value="Genomic_DNA"/>
</dbReference>
<feature type="domain" description="Cytidyltransferase-like" evidence="3">
    <location>
        <begin position="11"/>
        <end position="146"/>
    </location>
</feature>
<dbReference type="Proteomes" id="UP000177141">
    <property type="component" value="Unassembled WGS sequence"/>
</dbReference>
<dbReference type="Pfam" id="PF04019">
    <property type="entry name" value="DUF359"/>
    <property type="match status" value="1"/>
</dbReference>
<dbReference type="InterPro" id="IPR007164">
    <property type="entry name" value="GTP-dep_dephospho-CoA_kin"/>
</dbReference>
<reference evidence="4 5" key="1">
    <citation type="journal article" date="2016" name="Nat. Commun.">
        <title>Thousands of microbial genomes shed light on interconnected biogeochemical processes in an aquifer system.</title>
        <authorList>
            <person name="Anantharaman K."/>
            <person name="Brown C.T."/>
            <person name="Hug L.A."/>
            <person name="Sharon I."/>
            <person name="Castelle C.J."/>
            <person name="Probst A.J."/>
            <person name="Thomas B.C."/>
            <person name="Singh A."/>
            <person name="Wilkins M.J."/>
            <person name="Karaoz U."/>
            <person name="Brodie E.L."/>
            <person name="Williams K.H."/>
            <person name="Hubbard S.S."/>
            <person name="Banfield J.F."/>
        </authorList>
    </citation>
    <scope>NUCLEOTIDE SEQUENCE [LARGE SCALE GENOMIC DNA]</scope>
</reference>
<dbReference type="HAMAP" id="MF_00590">
    <property type="entry name" value="Dephospho_CoA_kinase_GTP_dep"/>
    <property type="match status" value="1"/>
</dbReference>
<comment type="caution">
    <text evidence="4">The sequence shown here is derived from an EMBL/GenBank/DDBJ whole genome shotgun (WGS) entry which is preliminary data.</text>
</comment>
<dbReference type="NCBIfam" id="TIGR00125">
    <property type="entry name" value="cyt_tran_rel"/>
    <property type="match status" value="1"/>
</dbReference>
<name>A0A1F7IZ00_9BACT</name>
<protein>
    <recommendedName>
        <fullName evidence="3">Cytidyltransferase-like domain-containing protein</fullName>
    </recommendedName>
</protein>
<proteinExistence type="inferred from homology"/>
<accession>A0A1F7IZ00</accession>
<dbReference type="InterPro" id="IPR004821">
    <property type="entry name" value="Cyt_trans-like"/>
</dbReference>
<evidence type="ECO:0000259" key="3">
    <source>
        <dbReference type="Pfam" id="PF01467"/>
    </source>
</evidence>
<organism evidence="4 5">
    <name type="scientific">Candidatus Roizmanbacteria bacterium RIFCSPLOWO2_01_FULL_38_12</name>
    <dbReference type="NCBI Taxonomy" id="1802061"/>
    <lineage>
        <taxon>Bacteria</taxon>
        <taxon>Candidatus Roizmaniibacteriota</taxon>
    </lineage>
</organism>
<evidence type="ECO:0000313" key="4">
    <source>
        <dbReference type="EMBL" id="OGK48603.1"/>
    </source>
</evidence>
<dbReference type="GO" id="GO:0005525">
    <property type="term" value="F:GTP binding"/>
    <property type="evidence" value="ECO:0007669"/>
    <property type="project" value="UniProtKB-KW"/>
</dbReference>
<evidence type="ECO:0000256" key="2">
    <source>
        <dbReference type="ARBA" id="ARBA00023134"/>
    </source>
</evidence>